<comment type="catalytic activity">
    <reaction evidence="1 6">
        <text>7,8-dihydroneopterin = 6-hydroxymethyl-7,8-dihydropterin + glycolaldehyde</text>
        <dbReference type="Rhea" id="RHEA:10540"/>
        <dbReference type="ChEBI" id="CHEBI:17001"/>
        <dbReference type="ChEBI" id="CHEBI:17071"/>
        <dbReference type="ChEBI" id="CHEBI:44841"/>
        <dbReference type="EC" id="4.1.2.25"/>
    </reaction>
</comment>
<evidence type="ECO:0000256" key="4">
    <source>
        <dbReference type="ARBA" id="ARBA00022909"/>
    </source>
</evidence>
<feature type="domain" description="Dihydroneopterin aldolase/epimerase" evidence="7">
    <location>
        <begin position="21"/>
        <end position="133"/>
    </location>
</feature>
<dbReference type="NCBIfam" id="TIGR00525">
    <property type="entry name" value="folB"/>
    <property type="match status" value="1"/>
</dbReference>
<dbReference type="AlphaFoldDB" id="A0A7W5P5C7"/>
<dbReference type="Gene3D" id="3.30.1130.10">
    <property type="match status" value="1"/>
</dbReference>
<dbReference type="PANTHER" id="PTHR42844">
    <property type="entry name" value="DIHYDRONEOPTERIN ALDOLASE 1-RELATED"/>
    <property type="match status" value="1"/>
</dbReference>
<keyword evidence="4 6" id="KW-0289">Folate biosynthesis</keyword>
<evidence type="ECO:0000256" key="1">
    <source>
        <dbReference type="ARBA" id="ARBA00001353"/>
    </source>
</evidence>
<dbReference type="EMBL" id="JACHZG010000001">
    <property type="protein sequence ID" value="MBB3325340.1"/>
    <property type="molecule type" value="Genomic_DNA"/>
</dbReference>
<keyword evidence="9" id="KW-1185">Reference proteome</keyword>
<dbReference type="GO" id="GO:0004150">
    <property type="term" value="F:dihydroneopterin aldolase activity"/>
    <property type="evidence" value="ECO:0007669"/>
    <property type="project" value="UniProtKB-UniRule"/>
</dbReference>
<accession>A0A7W5P5C7</accession>
<gene>
    <name evidence="8" type="ORF">FHX39_000284</name>
</gene>
<comment type="similarity">
    <text evidence="3 6">Belongs to the DHNA family.</text>
</comment>
<dbReference type="InterPro" id="IPR043133">
    <property type="entry name" value="GTP-CH-I_C/QueF"/>
</dbReference>
<organism evidence="8 9">
    <name type="scientific">Microlunatus antarcticus</name>
    <dbReference type="NCBI Taxonomy" id="53388"/>
    <lineage>
        <taxon>Bacteria</taxon>
        <taxon>Bacillati</taxon>
        <taxon>Actinomycetota</taxon>
        <taxon>Actinomycetes</taxon>
        <taxon>Propionibacteriales</taxon>
        <taxon>Propionibacteriaceae</taxon>
        <taxon>Microlunatus</taxon>
    </lineage>
</organism>
<dbReference type="InterPro" id="IPR006156">
    <property type="entry name" value="Dihydroneopterin_aldolase"/>
</dbReference>
<dbReference type="SMART" id="SM00905">
    <property type="entry name" value="FolB"/>
    <property type="match status" value="1"/>
</dbReference>
<keyword evidence="5 6" id="KW-0456">Lyase</keyword>
<dbReference type="PANTHER" id="PTHR42844:SF1">
    <property type="entry name" value="DIHYDRONEOPTERIN ALDOLASE 1-RELATED"/>
    <property type="match status" value="1"/>
</dbReference>
<evidence type="ECO:0000313" key="8">
    <source>
        <dbReference type="EMBL" id="MBB3325340.1"/>
    </source>
</evidence>
<protein>
    <recommendedName>
        <fullName evidence="6">7,8-dihydroneopterin aldolase</fullName>
        <ecNumber evidence="6">4.1.2.25</ecNumber>
    </recommendedName>
</protein>
<comment type="caution">
    <text evidence="8">The sequence shown here is derived from an EMBL/GenBank/DDBJ whole genome shotgun (WGS) entry which is preliminary data.</text>
</comment>
<dbReference type="GO" id="GO:0005737">
    <property type="term" value="C:cytoplasm"/>
    <property type="evidence" value="ECO:0007669"/>
    <property type="project" value="TreeGrafter"/>
</dbReference>
<dbReference type="Proteomes" id="UP000565572">
    <property type="component" value="Unassembled WGS sequence"/>
</dbReference>
<evidence type="ECO:0000256" key="5">
    <source>
        <dbReference type="ARBA" id="ARBA00023239"/>
    </source>
</evidence>
<sequence length="136" mass="14534">MTSAAREVARAAAPVVVRDRVVLTGLRARGRHGVFDHEREQGQHFVVDVALALDLSPASTSDDLSRTVDYGTLAEAVVADVQGEPLNLIEALAERIAQTCLRQAAVTEVEVTVHKPEAPIGVAFTDVAVTLTRSRP</sequence>
<dbReference type="InterPro" id="IPR006157">
    <property type="entry name" value="FolB_dom"/>
</dbReference>
<dbReference type="NCBIfam" id="TIGR00526">
    <property type="entry name" value="folB_dom"/>
    <property type="match status" value="1"/>
</dbReference>
<reference evidence="8 9" key="1">
    <citation type="submission" date="2020-08" db="EMBL/GenBank/DDBJ databases">
        <title>Sequencing the genomes of 1000 actinobacteria strains.</title>
        <authorList>
            <person name="Klenk H.-P."/>
        </authorList>
    </citation>
    <scope>NUCLEOTIDE SEQUENCE [LARGE SCALE GENOMIC DNA]</scope>
    <source>
        <strain evidence="8 9">DSM 11053</strain>
    </source>
</reference>
<dbReference type="RefSeq" id="WP_183336172.1">
    <property type="nucleotide sequence ID" value="NZ_JACHZG010000001.1"/>
</dbReference>
<dbReference type="Pfam" id="PF02152">
    <property type="entry name" value="FolB"/>
    <property type="match status" value="1"/>
</dbReference>
<dbReference type="SUPFAM" id="SSF55620">
    <property type="entry name" value="Tetrahydrobiopterin biosynthesis enzymes-like"/>
    <property type="match status" value="1"/>
</dbReference>
<comment type="function">
    <text evidence="6">Catalyzes the conversion of 7,8-dihydroneopterin to 6-hydroxymethyl-7,8-dihydropterin.</text>
</comment>
<dbReference type="UniPathway" id="UPA00077">
    <property type="reaction ID" value="UER00154"/>
</dbReference>
<evidence type="ECO:0000256" key="6">
    <source>
        <dbReference type="RuleBase" id="RU362079"/>
    </source>
</evidence>
<comment type="pathway">
    <text evidence="2 6">Cofactor biosynthesis; tetrahydrofolate biosynthesis; 2-amino-4-hydroxy-6-hydroxymethyl-7,8-dihydropteridine diphosphate from 7,8-dihydroneopterin triphosphate: step 3/4.</text>
</comment>
<evidence type="ECO:0000256" key="2">
    <source>
        <dbReference type="ARBA" id="ARBA00005013"/>
    </source>
</evidence>
<evidence type="ECO:0000313" key="9">
    <source>
        <dbReference type="Proteomes" id="UP000565572"/>
    </source>
</evidence>
<evidence type="ECO:0000259" key="7">
    <source>
        <dbReference type="SMART" id="SM00905"/>
    </source>
</evidence>
<dbReference type="CDD" id="cd00534">
    <property type="entry name" value="DHNA_DHNTPE"/>
    <property type="match status" value="1"/>
</dbReference>
<proteinExistence type="inferred from homology"/>
<dbReference type="EC" id="4.1.2.25" evidence="6"/>
<dbReference type="GO" id="GO:0046654">
    <property type="term" value="P:tetrahydrofolate biosynthetic process"/>
    <property type="evidence" value="ECO:0007669"/>
    <property type="project" value="UniProtKB-UniRule"/>
</dbReference>
<name>A0A7W5P5C7_9ACTN</name>
<dbReference type="GO" id="GO:0046656">
    <property type="term" value="P:folic acid biosynthetic process"/>
    <property type="evidence" value="ECO:0007669"/>
    <property type="project" value="UniProtKB-UniRule"/>
</dbReference>
<evidence type="ECO:0000256" key="3">
    <source>
        <dbReference type="ARBA" id="ARBA00005708"/>
    </source>
</evidence>
<dbReference type="FunFam" id="3.30.1130.10:FF:000003">
    <property type="entry name" value="7,8-dihydroneopterin aldolase"/>
    <property type="match status" value="1"/>
</dbReference>